<dbReference type="SUPFAM" id="SSF53850">
    <property type="entry name" value="Periplasmic binding protein-like II"/>
    <property type="match status" value="1"/>
</dbReference>
<organism evidence="10 11">
    <name type="scientific">Mesorhizobium denitrificans</name>
    <dbReference type="NCBI Taxonomy" id="2294114"/>
    <lineage>
        <taxon>Bacteria</taxon>
        <taxon>Pseudomonadati</taxon>
        <taxon>Pseudomonadota</taxon>
        <taxon>Alphaproteobacteria</taxon>
        <taxon>Hyphomicrobiales</taxon>
        <taxon>Phyllobacteriaceae</taxon>
        <taxon>Mesorhizobium</taxon>
    </lineage>
</organism>
<dbReference type="Pfam" id="PF01547">
    <property type="entry name" value="SBP_bac_1"/>
    <property type="match status" value="1"/>
</dbReference>
<comment type="caution">
    <text evidence="10">The sequence shown here is derived from an EMBL/GenBank/DDBJ whole genome shotgun (WGS) entry which is preliminary data.</text>
</comment>
<keyword evidence="4" id="KW-0762">Sugar transport</keyword>
<accession>A0A371XD59</accession>
<dbReference type="GO" id="GO:0042597">
    <property type="term" value="C:periplasmic space"/>
    <property type="evidence" value="ECO:0007669"/>
    <property type="project" value="UniProtKB-SubCell"/>
</dbReference>
<evidence type="ECO:0000256" key="3">
    <source>
        <dbReference type="ARBA" id="ARBA00022448"/>
    </source>
</evidence>
<dbReference type="Gene3D" id="3.40.190.10">
    <property type="entry name" value="Periplasmic binding protein-like II"/>
    <property type="match status" value="2"/>
</dbReference>
<proteinExistence type="inferred from homology"/>
<evidence type="ECO:0000256" key="7">
    <source>
        <dbReference type="ARBA" id="ARBA00049629"/>
    </source>
</evidence>
<evidence type="ECO:0000256" key="1">
    <source>
        <dbReference type="ARBA" id="ARBA00004418"/>
    </source>
</evidence>
<dbReference type="InterPro" id="IPR006059">
    <property type="entry name" value="SBP"/>
</dbReference>
<keyword evidence="6" id="KW-0574">Periplasm</keyword>
<feature type="chain" id="PRO_5016860405" description="Probable sugar-binding periplasmic protein" evidence="9">
    <location>
        <begin position="25"/>
        <end position="412"/>
    </location>
</feature>
<comment type="similarity">
    <text evidence="2">Belongs to the bacterial solute-binding protein 1 family.</text>
</comment>
<dbReference type="PANTHER" id="PTHR43649">
    <property type="entry name" value="ARABINOSE-BINDING PROTEIN-RELATED"/>
    <property type="match status" value="1"/>
</dbReference>
<name>A0A371XD59_9HYPH</name>
<comment type="subcellular location">
    <subcellularLocation>
        <location evidence="1">Periplasm</location>
    </subcellularLocation>
</comment>
<feature type="signal peptide" evidence="9">
    <location>
        <begin position="1"/>
        <end position="24"/>
    </location>
</feature>
<evidence type="ECO:0000256" key="9">
    <source>
        <dbReference type="SAM" id="SignalP"/>
    </source>
</evidence>
<evidence type="ECO:0000313" key="11">
    <source>
        <dbReference type="Proteomes" id="UP000262379"/>
    </source>
</evidence>
<dbReference type="RefSeq" id="WP_116624546.1">
    <property type="nucleotide sequence ID" value="NZ_QURN01000010.1"/>
</dbReference>
<keyword evidence="3" id="KW-0813">Transport</keyword>
<dbReference type="PANTHER" id="PTHR43649:SF28">
    <property type="entry name" value="BINDING PROTEIN COMPONENT OF ABC SUGAR TRANSPORTER-RELATED"/>
    <property type="match status" value="1"/>
</dbReference>
<dbReference type="Proteomes" id="UP000262379">
    <property type="component" value="Unassembled WGS sequence"/>
</dbReference>
<comment type="function">
    <text evidence="7">Part of a binding-protein-dependent transport system for a sugar.</text>
</comment>
<sequence>MRYRILVAAFAAATTCGYAGVASATDLEVTHWWTSGGEAAAVKELAKAFDATGNKWVDGAIAGSGGTARPIMISRITGGDPMGATQFNHGRQAEELVQAGLMRDFTDLAAKEKWTEIVRPKSLLDSCTIDGKIYCVPVNIHSWQWLWLSNKAFETAGVPVPKNWDEFVAAAPKLEEKGIIPLALGGQAWQSSGAFDVMLAALGGKDLFLKVYQDKDAEVAAGPEMAKIFKAADDARKMAKNSNVQDWNQATNLVITDKAGGQIMGDWAQGEFQIAGKVAGKDYTCLPGLGVTEMIATGGDAFYFPVQKDAAKTAAQEVLATTLLDPKTQVAFNLKKGSLPVRGDVDLNAANDCMKKGLDILAKGNVIPWTDQLLSQDSQKQKEDLMSEFFSNPNLSVEDAQKRFAEIIASAD</sequence>
<reference evidence="11" key="1">
    <citation type="submission" date="2018-08" db="EMBL/GenBank/DDBJ databases">
        <authorList>
            <person name="Im W.T."/>
        </authorList>
    </citation>
    <scope>NUCLEOTIDE SEQUENCE [LARGE SCALE GENOMIC DNA]</scope>
    <source>
        <strain evidence="11">LA-28</strain>
    </source>
</reference>
<evidence type="ECO:0000313" key="10">
    <source>
        <dbReference type="EMBL" id="RFC66964.1"/>
    </source>
</evidence>
<evidence type="ECO:0000256" key="5">
    <source>
        <dbReference type="ARBA" id="ARBA00022729"/>
    </source>
</evidence>
<gene>
    <name evidence="10" type="ORF">DY251_14095</name>
</gene>
<evidence type="ECO:0000256" key="2">
    <source>
        <dbReference type="ARBA" id="ARBA00008520"/>
    </source>
</evidence>
<evidence type="ECO:0000256" key="4">
    <source>
        <dbReference type="ARBA" id="ARBA00022597"/>
    </source>
</evidence>
<evidence type="ECO:0000256" key="8">
    <source>
        <dbReference type="ARBA" id="ARBA00049753"/>
    </source>
</evidence>
<protein>
    <recommendedName>
        <fullName evidence="8">Probable sugar-binding periplasmic protein</fullName>
    </recommendedName>
</protein>
<dbReference type="InterPro" id="IPR050490">
    <property type="entry name" value="Bact_solute-bd_prot1"/>
</dbReference>
<keyword evidence="5 9" id="KW-0732">Signal</keyword>
<evidence type="ECO:0000256" key="6">
    <source>
        <dbReference type="ARBA" id="ARBA00022764"/>
    </source>
</evidence>
<dbReference type="EMBL" id="QURN01000010">
    <property type="protein sequence ID" value="RFC66964.1"/>
    <property type="molecule type" value="Genomic_DNA"/>
</dbReference>
<dbReference type="AlphaFoldDB" id="A0A371XD59"/>
<keyword evidence="11" id="KW-1185">Reference proteome</keyword>